<evidence type="ECO:0000313" key="1">
    <source>
        <dbReference type="EMBL" id="CAB5501121.1"/>
    </source>
</evidence>
<dbReference type="Proteomes" id="UP000643672">
    <property type="component" value="Unassembled WGS sequence"/>
</dbReference>
<sequence>MLVINISKLLSQSSGHLKVFFRQVFISILIKASHSSSNNIEVIKIIKLNLEQ</sequence>
<comment type="caution">
    <text evidence="1">The sequence shown here is derived from an EMBL/GenBank/DDBJ whole genome shotgun (WGS) entry which is preliminary data.</text>
</comment>
<proteinExistence type="predicted"/>
<gene>
    <name evidence="1" type="ORF">THERMOS_1340</name>
</gene>
<dbReference type="AlphaFoldDB" id="A0A8H8XC88"/>
<evidence type="ECO:0000313" key="2">
    <source>
        <dbReference type="Proteomes" id="UP000643672"/>
    </source>
</evidence>
<keyword evidence="2" id="KW-1185">Reference proteome</keyword>
<name>A0A8H8XC88_9GAMM</name>
<dbReference type="EMBL" id="CAESAQ020000064">
    <property type="protein sequence ID" value="CAB5501121.1"/>
    <property type="molecule type" value="Genomic_DNA"/>
</dbReference>
<organism evidence="1 2">
    <name type="scientific">Bathymodiolus thermophilus thioautotrophic gill symbiont</name>
    <dbReference type="NCBI Taxonomy" id="2360"/>
    <lineage>
        <taxon>Bacteria</taxon>
        <taxon>Pseudomonadati</taxon>
        <taxon>Pseudomonadota</taxon>
        <taxon>Gammaproteobacteria</taxon>
        <taxon>sulfur-oxidizing symbionts</taxon>
    </lineage>
</organism>
<reference evidence="1 2" key="1">
    <citation type="submission" date="2020-05" db="EMBL/GenBank/DDBJ databases">
        <authorList>
            <person name="Petersen J."/>
            <person name="Sayavedra L."/>
        </authorList>
    </citation>
    <scope>NUCLEOTIDE SEQUENCE [LARGE SCALE GENOMIC DNA]</scope>
    <source>
        <strain evidence="1">B thermophilus SOXS</strain>
    </source>
</reference>
<protein>
    <submittedName>
        <fullName evidence="1">Uncharacterized protein</fullName>
    </submittedName>
</protein>
<accession>A0A8H8XC88</accession>